<dbReference type="Proteomes" id="UP000000662">
    <property type="component" value="Chromosome 2"/>
</dbReference>
<evidence type="ECO:0000313" key="2">
    <source>
        <dbReference type="Proteomes" id="UP000000662"/>
    </source>
</evidence>
<name>Q0B6F4_BURCM</name>
<dbReference type="EMBL" id="CP000441">
    <property type="protein sequence ID" value="ABI90269.1"/>
    <property type="molecule type" value="Genomic_DNA"/>
</dbReference>
<dbReference type="AlphaFoldDB" id="Q0B6F4"/>
<sequence>MRRAIRFVTAGAPLGRVTGTVPVRNGMLLGA</sequence>
<evidence type="ECO:0000313" key="1">
    <source>
        <dbReference type="EMBL" id="ABI90269.1"/>
    </source>
</evidence>
<organism evidence="1 2">
    <name type="scientific">Burkholderia ambifaria (strain ATCC BAA-244 / DSM 16087 / CCUG 44356 / LMG 19182 / AMMD)</name>
    <name type="common">Burkholderia cepacia (strain AMMD)</name>
    <dbReference type="NCBI Taxonomy" id="339670"/>
    <lineage>
        <taxon>Bacteria</taxon>
        <taxon>Pseudomonadati</taxon>
        <taxon>Pseudomonadota</taxon>
        <taxon>Betaproteobacteria</taxon>
        <taxon>Burkholderiales</taxon>
        <taxon>Burkholderiaceae</taxon>
        <taxon>Burkholderia</taxon>
        <taxon>Burkholderia cepacia complex</taxon>
    </lineage>
</organism>
<gene>
    <name evidence="1" type="ordered locus">Bamb_4719</name>
</gene>
<dbReference type="KEGG" id="bam:Bamb_4719"/>
<accession>Q0B6F4</accession>
<keyword evidence="2" id="KW-1185">Reference proteome</keyword>
<protein>
    <submittedName>
        <fullName evidence="1">Succinylglutamate desuccinylase/aspartoacylase</fullName>
    </submittedName>
</protein>
<reference evidence="1" key="1">
    <citation type="submission" date="2006-08" db="EMBL/GenBank/DDBJ databases">
        <title>Complete sequence of Chromosome 2 of Burkholderia cepacia AMMD.</title>
        <authorList>
            <consortium name="US DOE Joint Genome Institute"/>
            <person name="Copeland A."/>
            <person name="Lucas S."/>
            <person name="Lapidus A."/>
            <person name="Barry K."/>
            <person name="Detter J.C."/>
            <person name="Glavina del Rio T."/>
            <person name="Hammon N."/>
            <person name="Israni S."/>
            <person name="Pitluck S."/>
            <person name="Bruce D."/>
            <person name="Chain P."/>
            <person name="Malfatti S."/>
            <person name="Shin M."/>
            <person name="Vergez L."/>
            <person name="Schmutz J."/>
            <person name="Larimer F."/>
            <person name="Land M."/>
            <person name="Hauser L."/>
            <person name="Kyrpides N."/>
            <person name="Kim E."/>
            <person name="Parke J."/>
            <person name="Coenye T."/>
            <person name="Konstantinidis K."/>
            <person name="Ramette A."/>
            <person name="Tiedje J."/>
            <person name="Richardson P."/>
        </authorList>
    </citation>
    <scope>NUCLEOTIDE SEQUENCE</scope>
    <source>
        <strain evidence="1">AMMD</strain>
    </source>
</reference>
<proteinExistence type="predicted"/>